<dbReference type="GO" id="GO:0005886">
    <property type="term" value="C:plasma membrane"/>
    <property type="evidence" value="ECO:0007669"/>
    <property type="project" value="UniProtKB-SubCell"/>
</dbReference>
<name>A0A643FZP7_9BURK</name>
<dbReference type="Gene3D" id="3.90.550.10">
    <property type="entry name" value="Spore Coat Polysaccharide Biosynthesis Protein SpsA, Chain A"/>
    <property type="match status" value="1"/>
</dbReference>
<sequence length="227" mass="24109">MIGVIVPVHNEEGCLAACLHAVARAATCPGLRGEAVLAIVVLDACQDRSAAIATEQGVLTLCIAARNVGMARAVGAAHALSLGMRWLAFTDADTIVSPDWLSTQLQLGTDAVCGCVRIEDWQDNAESVRRRYLERYYEQDGHRHIHGANLGVAADAYVRCGGFLPLQRCEDVALVRALQASGASIAWSAAPRVVTSARRHARVRDGFAGYLRALADEPHSGLTGPSA</sequence>
<dbReference type="GO" id="GO:0016757">
    <property type="term" value="F:glycosyltransferase activity"/>
    <property type="evidence" value="ECO:0007669"/>
    <property type="project" value="UniProtKB-KW"/>
</dbReference>
<dbReference type="SUPFAM" id="SSF53448">
    <property type="entry name" value="Nucleotide-diphospho-sugar transferases"/>
    <property type="match status" value="1"/>
</dbReference>
<dbReference type="AlphaFoldDB" id="A0A643FZP7"/>
<evidence type="ECO:0000256" key="5">
    <source>
        <dbReference type="ARBA" id="ARBA00023136"/>
    </source>
</evidence>
<dbReference type="Proteomes" id="UP000397656">
    <property type="component" value="Plasmid pRK1-2"/>
</dbReference>
<evidence type="ECO:0000256" key="1">
    <source>
        <dbReference type="ARBA" id="ARBA00004236"/>
    </source>
</evidence>
<dbReference type="PANTHER" id="PTHR43646:SF2">
    <property type="entry name" value="GLYCOSYLTRANSFERASE 2-LIKE DOMAIN-CONTAINING PROTEIN"/>
    <property type="match status" value="1"/>
</dbReference>
<proteinExistence type="predicted"/>
<comment type="subcellular location">
    <subcellularLocation>
        <location evidence="1">Cell membrane</location>
    </subcellularLocation>
</comment>
<keyword evidence="5" id="KW-0472">Membrane</keyword>
<keyword evidence="4 7" id="KW-0808">Transferase</keyword>
<keyword evidence="3" id="KW-0328">Glycosyltransferase</keyword>
<accession>A0A643FZP7</accession>
<dbReference type="GeneID" id="98406862"/>
<keyword evidence="7" id="KW-0614">Plasmid</keyword>
<dbReference type="PANTHER" id="PTHR43646">
    <property type="entry name" value="GLYCOSYLTRANSFERASE"/>
    <property type="match status" value="1"/>
</dbReference>
<protein>
    <submittedName>
        <fullName evidence="7">Glycosyltransferase</fullName>
    </submittedName>
</protein>
<evidence type="ECO:0000256" key="3">
    <source>
        <dbReference type="ARBA" id="ARBA00022676"/>
    </source>
</evidence>
<evidence type="ECO:0000256" key="2">
    <source>
        <dbReference type="ARBA" id="ARBA00022475"/>
    </source>
</evidence>
<geneLocation type="plasmid" evidence="7 8">
    <name>pRK1-2</name>
</geneLocation>
<dbReference type="Pfam" id="PF00535">
    <property type="entry name" value="Glycos_transf_2"/>
    <property type="match status" value="1"/>
</dbReference>
<organism evidence="7 8">
    <name type="scientific">Cupriavidus basilensis</name>
    <dbReference type="NCBI Taxonomy" id="68895"/>
    <lineage>
        <taxon>Bacteria</taxon>
        <taxon>Pseudomonadati</taxon>
        <taxon>Pseudomonadota</taxon>
        <taxon>Betaproteobacteria</taxon>
        <taxon>Burkholderiales</taxon>
        <taxon>Burkholderiaceae</taxon>
        <taxon>Cupriavidus</taxon>
    </lineage>
</organism>
<dbReference type="EMBL" id="CP062806">
    <property type="protein sequence ID" value="QOT81910.1"/>
    <property type="molecule type" value="Genomic_DNA"/>
</dbReference>
<dbReference type="InterPro" id="IPR029044">
    <property type="entry name" value="Nucleotide-diphossugar_trans"/>
</dbReference>
<gene>
    <name evidence="7" type="ORF">F7R26_038490</name>
</gene>
<evidence type="ECO:0000259" key="6">
    <source>
        <dbReference type="Pfam" id="PF00535"/>
    </source>
</evidence>
<reference evidence="7 8" key="1">
    <citation type="submission" date="2020-10" db="EMBL/GenBank/DDBJ databases">
        <title>Complete genome sequence of Cupriavidus basilensis CCUG 49340T.</title>
        <authorList>
            <person name="Salva-Serra F."/>
            <person name="Donoso R.A."/>
            <person name="Cho K.H."/>
            <person name="Yoo J.A."/>
            <person name="Lee K."/>
            <person name="Yoon S.-H."/>
            <person name="Perez-Pantoja D."/>
            <person name="Moore E.R.B."/>
        </authorList>
    </citation>
    <scope>NUCLEOTIDE SEQUENCE [LARGE SCALE GENOMIC DNA]</scope>
    <source>
        <strain evidence="8">CCUG 49340</strain>
        <plasmid evidence="7 8">pRK1-2</plasmid>
    </source>
</reference>
<feature type="domain" description="Glycosyltransferase 2-like" evidence="6">
    <location>
        <begin position="4"/>
        <end position="137"/>
    </location>
</feature>
<dbReference type="InterPro" id="IPR001173">
    <property type="entry name" value="Glyco_trans_2-like"/>
</dbReference>
<keyword evidence="2" id="KW-1003">Cell membrane</keyword>
<evidence type="ECO:0000313" key="8">
    <source>
        <dbReference type="Proteomes" id="UP000397656"/>
    </source>
</evidence>
<dbReference type="RefSeq" id="WP_150984773.1">
    <property type="nucleotide sequence ID" value="NZ_CP062806.1"/>
</dbReference>
<evidence type="ECO:0000256" key="4">
    <source>
        <dbReference type="ARBA" id="ARBA00022679"/>
    </source>
</evidence>
<evidence type="ECO:0000313" key="7">
    <source>
        <dbReference type="EMBL" id="QOT81910.1"/>
    </source>
</evidence>